<dbReference type="Proteomes" id="UP000664904">
    <property type="component" value="Chromosome"/>
</dbReference>
<feature type="binding site" evidence="2">
    <location>
        <position position="341"/>
    </location>
    <ligand>
        <name>L-tryptophan</name>
        <dbReference type="ChEBI" id="CHEBI:57912"/>
    </ligand>
</feature>
<dbReference type="Pfam" id="PF04820">
    <property type="entry name" value="Trp_halogenase"/>
    <property type="match status" value="1"/>
</dbReference>
<feature type="binding site" evidence="2">
    <location>
        <position position="345"/>
    </location>
    <ligand>
        <name>FAD</name>
        <dbReference type="ChEBI" id="CHEBI:57692"/>
    </ligand>
</feature>
<dbReference type="AlphaFoldDB" id="A0A975HKZ0"/>
<dbReference type="SUPFAM" id="SSF51905">
    <property type="entry name" value="FAD/NAD(P)-binding domain"/>
    <property type="match status" value="1"/>
</dbReference>
<keyword evidence="2" id="KW-0547">Nucleotide-binding</keyword>
<dbReference type="PANTHER" id="PTHR43747">
    <property type="entry name" value="FAD-BINDING PROTEIN"/>
    <property type="match status" value="1"/>
</dbReference>
<evidence type="ECO:0000313" key="4">
    <source>
        <dbReference type="Proteomes" id="UP000664904"/>
    </source>
</evidence>
<evidence type="ECO:0000313" key="3">
    <source>
        <dbReference type="EMBL" id="QTH71412.1"/>
    </source>
</evidence>
<reference evidence="3" key="1">
    <citation type="submission" date="2021-03" db="EMBL/GenBank/DDBJ databases">
        <title>Complete Genome of Pseudoalteromonas xiamenensis STKMTI.2, a new potential marine bacterium producing anti-Vibrio compounds.</title>
        <authorList>
            <person name="Handayani D.P."/>
            <person name="Isnansetyo A."/>
            <person name="Istiqomah I."/>
            <person name="Jumina J."/>
        </authorList>
    </citation>
    <scope>NUCLEOTIDE SEQUENCE</scope>
    <source>
        <strain evidence="3">STKMTI.2</strain>
    </source>
</reference>
<name>A0A975HKZ0_9GAMM</name>
<organism evidence="3 4">
    <name type="scientific">Pseudoalteromonas xiamenensis</name>
    <dbReference type="NCBI Taxonomy" id="882626"/>
    <lineage>
        <taxon>Bacteria</taxon>
        <taxon>Pseudomonadati</taxon>
        <taxon>Pseudomonadota</taxon>
        <taxon>Gammaproteobacteria</taxon>
        <taxon>Alteromonadales</taxon>
        <taxon>Pseudoalteromonadaceae</taxon>
        <taxon>Pseudoalteromonas</taxon>
    </lineage>
</organism>
<keyword evidence="2" id="KW-0274">FAD</keyword>
<dbReference type="RefSeq" id="WP_208843053.1">
    <property type="nucleotide sequence ID" value="NZ_CP072133.1"/>
</dbReference>
<evidence type="ECO:0000256" key="2">
    <source>
        <dbReference type="PIRSR" id="PIRSR011396-2"/>
    </source>
</evidence>
<dbReference type="KEGG" id="pxi:J5O05_16865"/>
<feature type="binding site" evidence="2">
    <location>
        <begin position="11"/>
        <end position="14"/>
    </location>
    <ligand>
        <name>FAD</name>
        <dbReference type="ChEBI" id="CHEBI:57692"/>
    </ligand>
</feature>
<dbReference type="GO" id="GO:0004497">
    <property type="term" value="F:monooxygenase activity"/>
    <property type="evidence" value="ECO:0007669"/>
    <property type="project" value="InterPro"/>
</dbReference>
<dbReference type="InterPro" id="IPR033856">
    <property type="entry name" value="Trp_halogen"/>
</dbReference>
<sequence>MQIKKVAIIGGGTAGWLAANHLGAELSHNSLLEITVIESQDVPSIGVGEGTVPYIMNSLKRFGISEAEFLVKCDATFKQGIKFVNWLDTNIHGDNHYYHPFDVPYPKGFNVTSYMLTKGLRFDSVGIQADLCELGLSPKHKSNGDYEGVVSYAYHFNALKFAELLSNNAKRRFGIKHLIATIKSATKDEFGNVSSLVTRDNEELQFDFYVDCSGFSSIVIDKTLQTPFVSKSEELIVDTALVQQVDLAANEEIRPYTTATAHSAGWIWDIPLTNRRGTGFVYSSKYMSEQEAKTQYAKYLKIPESDFNPRKIPMEVGYREFFWNKNCVALGLAQGFVEPLEATSILLTDFSAELLCRNFPRTIEDIPTLQEDFNRATRYAWDRTVDFIKLHYCISDRQDSGFWEENRDVRTWSKELTQKLQKFKLRPPIQSDFFSRFELFDDKNFQYVLYGMQYSTDLPNMNNIEFEKCEQILGENPVHLDNAKRNLMLHRQWLDGLNKAMARLER</sequence>
<accession>A0A975HKZ0</accession>
<dbReference type="EMBL" id="CP072133">
    <property type="protein sequence ID" value="QTH71412.1"/>
    <property type="molecule type" value="Genomic_DNA"/>
</dbReference>
<gene>
    <name evidence="3" type="ORF">J5O05_16865</name>
</gene>
<dbReference type="GO" id="GO:0000166">
    <property type="term" value="F:nucleotide binding"/>
    <property type="evidence" value="ECO:0007669"/>
    <property type="project" value="UniProtKB-KW"/>
</dbReference>
<dbReference type="InterPro" id="IPR036188">
    <property type="entry name" value="FAD/NAD-bd_sf"/>
</dbReference>
<feature type="active site" evidence="1">
    <location>
        <position position="78"/>
    </location>
</feature>
<evidence type="ECO:0000256" key="1">
    <source>
        <dbReference type="PIRSR" id="PIRSR011396-1"/>
    </source>
</evidence>
<dbReference type="PANTHER" id="PTHR43747:SF4">
    <property type="entry name" value="FLAVIN-DEPENDENT TRYPTOPHAN HALOGENASE"/>
    <property type="match status" value="1"/>
</dbReference>
<dbReference type="InterPro" id="IPR050816">
    <property type="entry name" value="Flavin-dep_Halogenase_NPB"/>
</dbReference>
<dbReference type="PIRSF" id="PIRSF011396">
    <property type="entry name" value="Trp_halogenase"/>
    <property type="match status" value="1"/>
</dbReference>
<feature type="binding site" evidence="2">
    <location>
        <position position="332"/>
    </location>
    <ligand>
        <name>FAD</name>
        <dbReference type="ChEBI" id="CHEBI:57692"/>
    </ligand>
</feature>
<feature type="binding site" evidence="2">
    <location>
        <position position="78"/>
    </location>
    <ligand>
        <name>7-chloro-L-tryptophan</name>
        <dbReference type="ChEBI" id="CHEBI:58713"/>
    </ligand>
</feature>
<dbReference type="Gene3D" id="3.50.50.60">
    <property type="entry name" value="FAD/NAD(P)-binding domain"/>
    <property type="match status" value="1"/>
</dbReference>
<dbReference type="InterPro" id="IPR006905">
    <property type="entry name" value="Flavin_halogenase"/>
</dbReference>
<proteinExistence type="predicted"/>
<protein>
    <submittedName>
        <fullName evidence="3">Tryptophan 7-halogenase</fullName>
    </submittedName>
</protein>
<keyword evidence="2" id="KW-0285">Flavoprotein</keyword>
<keyword evidence="4" id="KW-1185">Reference proteome</keyword>